<gene>
    <name evidence="1" type="ORF">LCGC14_0913500</name>
</gene>
<accession>A0A0F9PDN2</accession>
<reference evidence="1" key="1">
    <citation type="journal article" date="2015" name="Nature">
        <title>Complex archaea that bridge the gap between prokaryotes and eukaryotes.</title>
        <authorList>
            <person name="Spang A."/>
            <person name="Saw J.H."/>
            <person name="Jorgensen S.L."/>
            <person name="Zaremba-Niedzwiedzka K."/>
            <person name="Martijn J."/>
            <person name="Lind A.E."/>
            <person name="van Eijk R."/>
            <person name="Schleper C."/>
            <person name="Guy L."/>
            <person name="Ettema T.J."/>
        </authorList>
    </citation>
    <scope>NUCLEOTIDE SEQUENCE</scope>
</reference>
<organism evidence="1">
    <name type="scientific">marine sediment metagenome</name>
    <dbReference type="NCBI Taxonomy" id="412755"/>
    <lineage>
        <taxon>unclassified sequences</taxon>
        <taxon>metagenomes</taxon>
        <taxon>ecological metagenomes</taxon>
    </lineage>
</organism>
<name>A0A0F9PDN2_9ZZZZ</name>
<sequence>MMREHLVDQRNGADSSHLTEIEERNAMLQVLDKILDAAYGETNMTDPQTFKEYVKALHACGAVPEKEQGPMLALIKWGIDASRLAGAPVREPFEMVAIRLAILSDSRGWVTSTFAGGRAIDVLRKAETDKDKVSV</sequence>
<evidence type="ECO:0000313" key="1">
    <source>
        <dbReference type="EMBL" id="KKN22592.1"/>
    </source>
</evidence>
<proteinExistence type="predicted"/>
<comment type="caution">
    <text evidence="1">The sequence shown here is derived from an EMBL/GenBank/DDBJ whole genome shotgun (WGS) entry which is preliminary data.</text>
</comment>
<protein>
    <submittedName>
        <fullName evidence="1">Uncharacterized protein</fullName>
    </submittedName>
</protein>
<dbReference type="EMBL" id="LAZR01003046">
    <property type="protein sequence ID" value="KKN22592.1"/>
    <property type="molecule type" value="Genomic_DNA"/>
</dbReference>
<dbReference type="AlphaFoldDB" id="A0A0F9PDN2"/>